<dbReference type="CDD" id="cd00609">
    <property type="entry name" value="AAT_like"/>
    <property type="match status" value="1"/>
</dbReference>
<evidence type="ECO:0000256" key="3">
    <source>
        <dbReference type="ARBA" id="ARBA00023015"/>
    </source>
</evidence>
<dbReference type="GO" id="GO:0003677">
    <property type="term" value="F:DNA binding"/>
    <property type="evidence" value="ECO:0007669"/>
    <property type="project" value="UniProtKB-KW"/>
</dbReference>
<evidence type="ECO:0000256" key="2">
    <source>
        <dbReference type="ARBA" id="ARBA00022898"/>
    </source>
</evidence>
<evidence type="ECO:0000256" key="1">
    <source>
        <dbReference type="ARBA" id="ARBA00005384"/>
    </source>
</evidence>
<evidence type="ECO:0000313" key="7">
    <source>
        <dbReference type="EMBL" id="SHG44067.1"/>
    </source>
</evidence>
<keyword evidence="4 7" id="KW-0238">DNA-binding</keyword>
<dbReference type="InterPro" id="IPR004839">
    <property type="entry name" value="Aminotransferase_I/II_large"/>
</dbReference>
<keyword evidence="3" id="KW-0805">Transcription regulation</keyword>
<evidence type="ECO:0000256" key="4">
    <source>
        <dbReference type="ARBA" id="ARBA00023125"/>
    </source>
</evidence>
<keyword evidence="7" id="KW-0808">Transferase</keyword>
<dbReference type="InterPro" id="IPR000524">
    <property type="entry name" value="Tscrpt_reg_HTH_GntR"/>
</dbReference>
<dbReference type="Gene3D" id="1.10.10.10">
    <property type="entry name" value="Winged helix-like DNA-binding domain superfamily/Winged helix DNA-binding domain"/>
    <property type="match status" value="1"/>
</dbReference>
<feature type="domain" description="HTH gntR-type" evidence="6">
    <location>
        <begin position="12"/>
        <end position="80"/>
    </location>
</feature>
<keyword evidence="7" id="KW-0032">Aminotransferase</keyword>
<dbReference type="AlphaFoldDB" id="A0A1M5JU26"/>
<dbReference type="InterPro" id="IPR051446">
    <property type="entry name" value="HTH_trans_reg/aminotransferase"/>
</dbReference>
<dbReference type="Gene3D" id="3.40.640.10">
    <property type="entry name" value="Type I PLP-dependent aspartate aminotransferase-like (Major domain)"/>
    <property type="match status" value="1"/>
</dbReference>
<dbReference type="Proteomes" id="UP000199758">
    <property type="component" value="Unassembled WGS sequence"/>
</dbReference>
<protein>
    <submittedName>
        <fullName evidence="7">DNA-binding transcriptional regulator, MocR family, contains an aminotransferase domain</fullName>
    </submittedName>
</protein>
<dbReference type="CDD" id="cd07377">
    <property type="entry name" value="WHTH_GntR"/>
    <property type="match status" value="1"/>
</dbReference>
<dbReference type="Gene3D" id="3.90.1150.10">
    <property type="entry name" value="Aspartate Aminotransferase, domain 1"/>
    <property type="match status" value="1"/>
</dbReference>
<dbReference type="Pfam" id="PF00155">
    <property type="entry name" value="Aminotran_1_2"/>
    <property type="match status" value="1"/>
</dbReference>
<keyword evidence="5" id="KW-0804">Transcription</keyword>
<evidence type="ECO:0000256" key="5">
    <source>
        <dbReference type="ARBA" id="ARBA00023163"/>
    </source>
</evidence>
<dbReference type="RefSeq" id="WP_072892822.1">
    <property type="nucleotide sequence ID" value="NZ_FQWZ01000001.1"/>
</dbReference>
<dbReference type="OrthoDB" id="9804020at2"/>
<name>A0A1M5JU26_9GAMM</name>
<dbReference type="GO" id="GO:0030170">
    <property type="term" value="F:pyridoxal phosphate binding"/>
    <property type="evidence" value="ECO:0007669"/>
    <property type="project" value="InterPro"/>
</dbReference>
<dbReference type="SUPFAM" id="SSF46785">
    <property type="entry name" value="Winged helix' DNA-binding domain"/>
    <property type="match status" value="1"/>
</dbReference>
<comment type="similarity">
    <text evidence="1">In the C-terminal section; belongs to the class-I pyridoxal-phosphate-dependent aminotransferase family.</text>
</comment>
<dbReference type="InterPro" id="IPR036390">
    <property type="entry name" value="WH_DNA-bd_sf"/>
</dbReference>
<gene>
    <name evidence="7" type="ORF">SAMN04488068_0205</name>
</gene>
<dbReference type="EMBL" id="FQWZ01000001">
    <property type="protein sequence ID" value="SHG44067.1"/>
    <property type="molecule type" value="Genomic_DNA"/>
</dbReference>
<keyword evidence="8" id="KW-1185">Reference proteome</keyword>
<dbReference type="PROSITE" id="PS50949">
    <property type="entry name" value="HTH_GNTR"/>
    <property type="match status" value="1"/>
</dbReference>
<dbReference type="GO" id="GO:0003700">
    <property type="term" value="F:DNA-binding transcription factor activity"/>
    <property type="evidence" value="ECO:0007669"/>
    <property type="project" value="InterPro"/>
</dbReference>
<organism evidence="7 8">
    <name type="scientific">Hydrocarboniphaga daqingensis</name>
    <dbReference type="NCBI Taxonomy" id="490188"/>
    <lineage>
        <taxon>Bacteria</taxon>
        <taxon>Pseudomonadati</taxon>
        <taxon>Pseudomonadota</taxon>
        <taxon>Gammaproteobacteria</taxon>
        <taxon>Nevskiales</taxon>
        <taxon>Nevskiaceae</taxon>
        <taxon>Hydrocarboniphaga</taxon>
    </lineage>
</organism>
<proteinExistence type="inferred from homology"/>
<dbReference type="SUPFAM" id="SSF53383">
    <property type="entry name" value="PLP-dependent transferases"/>
    <property type="match status" value="1"/>
</dbReference>
<dbReference type="InterPro" id="IPR015421">
    <property type="entry name" value="PyrdxlP-dep_Trfase_major"/>
</dbReference>
<dbReference type="InterPro" id="IPR015422">
    <property type="entry name" value="PyrdxlP-dep_Trfase_small"/>
</dbReference>
<evidence type="ECO:0000259" key="6">
    <source>
        <dbReference type="PROSITE" id="PS50949"/>
    </source>
</evidence>
<dbReference type="PANTHER" id="PTHR46577:SF2">
    <property type="entry name" value="TRANSCRIPTIONAL REGULATORY PROTEIN"/>
    <property type="match status" value="1"/>
</dbReference>
<evidence type="ECO:0000313" key="8">
    <source>
        <dbReference type="Proteomes" id="UP000199758"/>
    </source>
</evidence>
<dbReference type="PANTHER" id="PTHR46577">
    <property type="entry name" value="HTH-TYPE TRANSCRIPTIONAL REGULATORY PROTEIN GABR"/>
    <property type="match status" value="1"/>
</dbReference>
<dbReference type="InterPro" id="IPR015424">
    <property type="entry name" value="PyrdxlP-dep_Trfase"/>
</dbReference>
<dbReference type="Pfam" id="PF00392">
    <property type="entry name" value="GntR"/>
    <property type="match status" value="1"/>
</dbReference>
<dbReference type="SMART" id="SM00345">
    <property type="entry name" value="HTH_GNTR"/>
    <property type="match status" value="1"/>
</dbReference>
<dbReference type="InterPro" id="IPR036388">
    <property type="entry name" value="WH-like_DNA-bd_sf"/>
</dbReference>
<sequence length="482" mass="52314">MPADDSPTGLSQPLYLCVADELGQLIAQGQLAAGERLPSVRELSQRRGLSPTTALAALRALEQRGWVEARPQSGYYVRPKLRRLAEPATSRPPSAARPVTVGSIAARLLAASNEPGIIGFGAAIPEADWYPVATLQRLASQAARRHRLLIGEYSPFFGLPALRHQIARRYAELGIAVDDDEVVITNGCMEAINLALRTVAAPGAVIAVESPTYYGLLQLIEAQGMQALEIPTHARDGLSVEALATALTGPQGAQIRACVVTPAFCNPIGALMPEAAREALVALCRQHRIALIEDDVYGELDFAGQRPLPARYWDRSGNVLLCGSFSKSLAPGARIGWLLAGRHRDAVRMRKFTTSAGTALVYQHALSAYLETQAYPRHLVRLRRLCATNVARYIEAIERYFPAGTRVTRPSGGFVVWVELPRGTDTLALYERALFRRINFAPGPLFSASGRYRNCLRLNAGRQWTPDVDGALQALGRLVEAG</sequence>
<dbReference type="GO" id="GO:0008483">
    <property type="term" value="F:transaminase activity"/>
    <property type="evidence" value="ECO:0007669"/>
    <property type="project" value="UniProtKB-KW"/>
</dbReference>
<reference evidence="7 8" key="1">
    <citation type="submission" date="2016-11" db="EMBL/GenBank/DDBJ databases">
        <authorList>
            <person name="Jaros S."/>
            <person name="Januszkiewicz K."/>
            <person name="Wedrychowicz H."/>
        </authorList>
    </citation>
    <scope>NUCLEOTIDE SEQUENCE [LARGE SCALE GENOMIC DNA]</scope>
    <source>
        <strain evidence="7 8">CGMCC 1.7049</strain>
    </source>
</reference>
<accession>A0A1M5JU26</accession>
<keyword evidence="2" id="KW-0663">Pyridoxal phosphate</keyword>
<dbReference type="STRING" id="490188.SAMN04488068_0205"/>